<feature type="binding site" description="covalent" evidence="13">
    <location>
        <position position="221"/>
    </location>
    <ligand>
        <name>heme c</name>
        <dbReference type="ChEBI" id="CHEBI:61717"/>
        <label>2</label>
    </ligand>
</feature>
<sequence length="341" mass="37349" precursor="true">MLCFPSIRTLVAAGCGLALCFALASYAGAEPPAPPKGLGAITYPENNPHTAEKVELGKQLYFDKRLSRDNTVSCATCHDPDKGWSNGDTFATGVRGQRGGRSSPSIVNSAYSTLQFWDGRATHLEGQALGPIQNPIEMDMTIDEVVAKLNKIAGYREQCQKIFQTDVTPDAIARSIAAFERTILSGDAPYDRFKAGDTKAMSEQAQRGAKLFFGKANCSACHTGHSFSDFAFHNLGIGMDKDMPDLGRFVVTKIEGDKGAFKTPTLREISRTAPYMHDGRFKTLDEVVDYYDKGGHPNAQLDEEIFELKLTKQEQADLVKFLVEGLTSESYPHVKPPKLPE</sequence>
<feature type="chain" id="PRO_5021709674" description="Methylamine utilization protein MauG" evidence="15">
    <location>
        <begin position="30"/>
        <end position="341"/>
    </location>
</feature>
<dbReference type="EMBL" id="CP036274">
    <property type="protein sequence ID" value="QDU25703.1"/>
    <property type="molecule type" value="Genomic_DNA"/>
</dbReference>
<keyword evidence="10 14" id="KW-0408">Iron</keyword>
<organism evidence="17 18">
    <name type="scientific">Anatilimnocola aggregata</name>
    <dbReference type="NCBI Taxonomy" id="2528021"/>
    <lineage>
        <taxon>Bacteria</taxon>
        <taxon>Pseudomonadati</taxon>
        <taxon>Planctomycetota</taxon>
        <taxon>Planctomycetia</taxon>
        <taxon>Pirellulales</taxon>
        <taxon>Pirellulaceae</taxon>
        <taxon>Anatilimnocola</taxon>
    </lineage>
</organism>
<dbReference type="AlphaFoldDB" id="A0A517Y643"/>
<gene>
    <name evidence="17" type="primary">ccp_2</name>
    <name evidence="17" type="ORF">ETAA8_07730</name>
</gene>
<evidence type="ECO:0000256" key="3">
    <source>
        <dbReference type="ARBA" id="ARBA00022448"/>
    </source>
</evidence>
<keyword evidence="6 15" id="KW-0732">Signal</keyword>
<evidence type="ECO:0000256" key="13">
    <source>
        <dbReference type="PIRSR" id="PIRSR000294-1"/>
    </source>
</evidence>
<feature type="binding site" description="covalent" evidence="13">
    <location>
        <position position="77"/>
    </location>
    <ligand>
        <name>heme c</name>
        <dbReference type="ChEBI" id="CHEBI:61717"/>
        <label>1</label>
    </ligand>
</feature>
<evidence type="ECO:0000256" key="9">
    <source>
        <dbReference type="ARBA" id="ARBA00023002"/>
    </source>
</evidence>
<dbReference type="Pfam" id="PF03150">
    <property type="entry name" value="CCP_MauG"/>
    <property type="match status" value="1"/>
</dbReference>
<comment type="PTM">
    <text evidence="13">Binds 2 heme groups per subunit.</text>
</comment>
<evidence type="ECO:0000256" key="10">
    <source>
        <dbReference type="ARBA" id="ARBA00023004"/>
    </source>
</evidence>
<evidence type="ECO:0000256" key="11">
    <source>
        <dbReference type="ARBA" id="ARBA00058991"/>
    </source>
</evidence>
<evidence type="ECO:0000313" key="18">
    <source>
        <dbReference type="Proteomes" id="UP000315017"/>
    </source>
</evidence>
<evidence type="ECO:0000313" key="17">
    <source>
        <dbReference type="EMBL" id="QDU25703.1"/>
    </source>
</evidence>
<dbReference type="InterPro" id="IPR004852">
    <property type="entry name" value="Di-haem_cyt_c_peroxidsae"/>
</dbReference>
<dbReference type="PROSITE" id="PS51007">
    <property type="entry name" value="CYTC"/>
    <property type="match status" value="2"/>
</dbReference>
<evidence type="ECO:0000256" key="6">
    <source>
        <dbReference type="ARBA" id="ARBA00022729"/>
    </source>
</evidence>
<protein>
    <recommendedName>
        <fullName evidence="12">Methylamine utilization protein MauG</fullName>
    </recommendedName>
</protein>
<feature type="binding site" description="axial binding residue" evidence="14">
    <location>
        <position position="78"/>
    </location>
    <ligand>
        <name>heme c</name>
        <dbReference type="ChEBI" id="CHEBI:61717"/>
        <label>1</label>
    </ligand>
    <ligandPart>
        <name>Fe</name>
        <dbReference type="ChEBI" id="CHEBI:18248"/>
    </ligandPart>
</feature>
<dbReference type="InterPro" id="IPR009056">
    <property type="entry name" value="Cyt_c-like_dom"/>
</dbReference>
<keyword evidence="4 13" id="KW-0349">Heme</keyword>
<comment type="cofactor">
    <cofactor evidence="13">
        <name>heme</name>
        <dbReference type="ChEBI" id="CHEBI:30413"/>
    </cofactor>
    <text evidence="13">Binds 2 heme groups.</text>
</comment>
<evidence type="ECO:0000256" key="14">
    <source>
        <dbReference type="PIRSR" id="PIRSR000294-2"/>
    </source>
</evidence>
<feature type="binding site" description="covalent" evidence="13">
    <location>
        <position position="218"/>
    </location>
    <ligand>
        <name>heme c</name>
        <dbReference type="ChEBI" id="CHEBI:61717"/>
        <label>2</label>
    </ligand>
</feature>
<feature type="domain" description="Cytochrome c" evidence="16">
    <location>
        <begin position="52"/>
        <end position="153"/>
    </location>
</feature>
<evidence type="ECO:0000256" key="15">
    <source>
        <dbReference type="SAM" id="SignalP"/>
    </source>
</evidence>
<dbReference type="PIRSF" id="PIRSF000294">
    <property type="entry name" value="Cytochrome-c_peroxidase"/>
    <property type="match status" value="1"/>
</dbReference>
<accession>A0A517Y643</accession>
<dbReference type="InterPro" id="IPR036909">
    <property type="entry name" value="Cyt_c-like_dom_sf"/>
</dbReference>
<dbReference type="GO" id="GO:0046872">
    <property type="term" value="F:metal ion binding"/>
    <property type="evidence" value="ECO:0007669"/>
    <property type="project" value="UniProtKB-KW"/>
</dbReference>
<feature type="binding site" description="axial binding residue" evidence="14">
    <location>
        <position position="222"/>
    </location>
    <ligand>
        <name>heme c</name>
        <dbReference type="ChEBI" id="CHEBI:61717"/>
        <label>2</label>
    </ligand>
    <ligandPart>
        <name>Fe</name>
        <dbReference type="ChEBI" id="CHEBI:18248"/>
    </ligandPart>
</feature>
<dbReference type="Pfam" id="PF00034">
    <property type="entry name" value="Cytochrom_C"/>
    <property type="match status" value="1"/>
</dbReference>
<feature type="binding site" description="covalent" evidence="13">
    <location>
        <position position="74"/>
    </location>
    <ligand>
        <name>heme c</name>
        <dbReference type="ChEBI" id="CHEBI:61717"/>
        <label>1</label>
    </ligand>
</feature>
<dbReference type="Proteomes" id="UP000315017">
    <property type="component" value="Chromosome"/>
</dbReference>
<evidence type="ECO:0000256" key="2">
    <source>
        <dbReference type="ARBA" id="ARBA00004856"/>
    </source>
</evidence>
<dbReference type="PANTHER" id="PTHR30600">
    <property type="entry name" value="CYTOCHROME C PEROXIDASE-RELATED"/>
    <property type="match status" value="1"/>
</dbReference>
<keyword evidence="9 17" id="KW-0560">Oxidoreductase</keyword>
<evidence type="ECO:0000256" key="1">
    <source>
        <dbReference type="ARBA" id="ARBA00004418"/>
    </source>
</evidence>
<evidence type="ECO:0000259" key="16">
    <source>
        <dbReference type="PROSITE" id="PS51007"/>
    </source>
</evidence>
<dbReference type="InterPro" id="IPR051395">
    <property type="entry name" value="Cytochrome_c_Peroxidase/MauG"/>
</dbReference>
<dbReference type="SUPFAM" id="SSF46626">
    <property type="entry name" value="Cytochrome c"/>
    <property type="match status" value="2"/>
</dbReference>
<dbReference type="GO" id="GO:0042597">
    <property type="term" value="C:periplasmic space"/>
    <property type="evidence" value="ECO:0007669"/>
    <property type="project" value="UniProtKB-SubCell"/>
</dbReference>
<comment type="subcellular location">
    <subcellularLocation>
        <location evidence="1">Periplasm</location>
    </subcellularLocation>
</comment>
<dbReference type="FunFam" id="1.10.760.10:FF:000019">
    <property type="entry name" value="Di-heme cytochrome C peroxidase"/>
    <property type="match status" value="1"/>
</dbReference>
<evidence type="ECO:0000256" key="8">
    <source>
        <dbReference type="ARBA" id="ARBA00022982"/>
    </source>
</evidence>
<evidence type="ECO:0000256" key="5">
    <source>
        <dbReference type="ARBA" id="ARBA00022723"/>
    </source>
</evidence>
<evidence type="ECO:0000256" key="4">
    <source>
        <dbReference type="ARBA" id="ARBA00022617"/>
    </source>
</evidence>
<keyword evidence="3" id="KW-0813">Transport</keyword>
<dbReference type="KEGG" id="aagg:ETAA8_07730"/>
<keyword evidence="8" id="KW-0249">Electron transport</keyword>
<dbReference type="InterPro" id="IPR026259">
    <property type="entry name" value="MauG/Cytc_peroxidase"/>
</dbReference>
<dbReference type="GO" id="GO:0009055">
    <property type="term" value="F:electron transfer activity"/>
    <property type="evidence" value="ECO:0007669"/>
    <property type="project" value="InterPro"/>
</dbReference>
<keyword evidence="18" id="KW-1185">Reference proteome</keyword>
<name>A0A517Y643_9BACT</name>
<dbReference type="Gene3D" id="1.10.760.10">
    <property type="entry name" value="Cytochrome c-like domain"/>
    <property type="match status" value="2"/>
</dbReference>
<dbReference type="RefSeq" id="WP_202921539.1">
    <property type="nucleotide sequence ID" value="NZ_CP036274.1"/>
</dbReference>
<proteinExistence type="predicted"/>
<evidence type="ECO:0000256" key="12">
    <source>
        <dbReference type="ARBA" id="ARBA00073576"/>
    </source>
</evidence>
<comment type="pathway">
    <text evidence="2">One-carbon metabolism; methylamine degradation.</text>
</comment>
<dbReference type="PANTHER" id="PTHR30600:SF10">
    <property type="entry name" value="BLL6722 PROTEIN"/>
    <property type="match status" value="1"/>
</dbReference>
<reference evidence="17 18" key="1">
    <citation type="submission" date="2019-02" db="EMBL/GenBank/DDBJ databases">
        <title>Deep-cultivation of Planctomycetes and their phenomic and genomic characterization uncovers novel biology.</title>
        <authorList>
            <person name="Wiegand S."/>
            <person name="Jogler M."/>
            <person name="Boedeker C."/>
            <person name="Pinto D."/>
            <person name="Vollmers J."/>
            <person name="Rivas-Marin E."/>
            <person name="Kohn T."/>
            <person name="Peeters S.H."/>
            <person name="Heuer A."/>
            <person name="Rast P."/>
            <person name="Oberbeckmann S."/>
            <person name="Bunk B."/>
            <person name="Jeske O."/>
            <person name="Meyerdierks A."/>
            <person name="Storesund J.E."/>
            <person name="Kallscheuer N."/>
            <person name="Luecker S."/>
            <person name="Lage O.M."/>
            <person name="Pohl T."/>
            <person name="Merkel B.J."/>
            <person name="Hornburger P."/>
            <person name="Mueller R.-W."/>
            <person name="Bruemmer F."/>
            <person name="Labrenz M."/>
            <person name="Spormann A.M."/>
            <person name="Op den Camp H."/>
            <person name="Overmann J."/>
            <person name="Amann R."/>
            <person name="Jetten M.S.M."/>
            <person name="Mascher T."/>
            <person name="Medema M.H."/>
            <person name="Devos D.P."/>
            <person name="Kaster A.-K."/>
            <person name="Ovreas L."/>
            <person name="Rohde M."/>
            <person name="Galperin M.Y."/>
            <person name="Jogler C."/>
        </authorList>
    </citation>
    <scope>NUCLEOTIDE SEQUENCE [LARGE SCALE GENOMIC DNA]</scope>
    <source>
        <strain evidence="17 18">ETA_A8</strain>
    </source>
</reference>
<keyword evidence="17" id="KW-0575">Peroxidase</keyword>
<comment type="function">
    <text evidence="11">Involved in methylamine metabolism. Essential for the maturation of the beta subunit of MADH, presumably via a step in the biosynthesis of tryptophan tryptophylquinone (TTQ), the cofactor of MADH.</text>
</comment>
<keyword evidence="5 14" id="KW-0479">Metal-binding</keyword>
<dbReference type="GO" id="GO:0020037">
    <property type="term" value="F:heme binding"/>
    <property type="evidence" value="ECO:0007669"/>
    <property type="project" value="InterPro"/>
</dbReference>
<keyword evidence="7" id="KW-0574">Periplasm</keyword>
<dbReference type="GO" id="GO:0004130">
    <property type="term" value="F:cytochrome-c peroxidase activity"/>
    <property type="evidence" value="ECO:0007669"/>
    <property type="project" value="TreeGrafter"/>
</dbReference>
<evidence type="ECO:0000256" key="7">
    <source>
        <dbReference type="ARBA" id="ARBA00022764"/>
    </source>
</evidence>
<feature type="domain" description="Cytochrome c" evidence="16">
    <location>
        <begin position="203"/>
        <end position="326"/>
    </location>
</feature>
<feature type="signal peptide" evidence="15">
    <location>
        <begin position="1"/>
        <end position="29"/>
    </location>
</feature>